<dbReference type="SUPFAM" id="SSF54909">
    <property type="entry name" value="Dimeric alpha+beta barrel"/>
    <property type="match status" value="1"/>
</dbReference>
<dbReference type="PANTHER" id="PTHR30154:SF34">
    <property type="entry name" value="TRANSCRIPTIONAL REGULATOR AZLB"/>
    <property type="match status" value="1"/>
</dbReference>
<gene>
    <name evidence="2" type="ORF">B1A_07677</name>
</gene>
<protein>
    <submittedName>
        <fullName evidence="2">Transcriptional regulator, AsnC family</fullName>
    </submittedName>
</protein>
<reference evidence="2" key="2">
    <citation type="journal article" date="2014" name="ISME J.">
        <title>Microbial stratification in low pH oxic and suboxic macroscopic growths along an acid mine drainage.</title>
        <authorList>
            <person name="Mendez-Garcia C."/>
            <person name="Mesa V."/>
            <person name="Sprenger R.R."/>
            <person name="Richter M."/>
            <person name="Diez M.S."/>
            <person name="Solano J."/>
            <person name="Bargiela R."/>
            <person name="Golyshina O.V."/>
            <person name="Manteca A."/>
            <person name="Ramos J.L."/>
            <person name="Gallego J.R."/>
            <person name="Llorente I."/>
            <person name="Martins Dos Santos V.A."/>
            <person name="Jensen O.N."/>
            <person name="Pelaez A.I."/>
            <person name="Sanchez J."/>
            <person name="Ferrer M."/>
        </authorList>
    </citation>
    <scope>NUCLEOTIDE SEQUENCE</scope>
</reference>
<dbReference type="GO" id="GO:0043200">
    <property type="term" value="P:response to amino acid"/>
    <property type="evidence" value="ECO:0007669"/>
    <property type="project" value="TreeGrafter"/>
</dbReference>
<dbReference type="GO" id="GO:0005829">
    <property type="term" value="C:cytosol"/>
    <property type="evidence" value="ECO:0007669"/>
    <property type="project" value="TreeGrafter"/>
</dbReference>
<comment type="caution">
    <text evidence="2">The sequence shown here is derived from an EMBL/GenBank/DDBJ whole genome shotgun (WGS) entry which is preliminary data.</text>
</comment>
<dbReference type="GO" id="GO:0043565">
    <property type="term" value="F:sequence-specific DNA binding"/>
    <property type="evidence" value="ECO:0007669"/>
    <property type="project" value="TreeGrafter"/>
</dbReference>
<dbReference type="PANTHER" id="PTHR30154">
    <property type="entry name" value="LEUCINE-RESPONSIVE REGULATORY PROTEIN"/>
    <property type="match status" value="1"/>
</dbReference>
<feature type="domain" description="Transcription regulator AsnC/Lrp ligand binding" evidence="1">
    <location>
        <begin position="34"/>
        <end position="101"/>
    </location>
</feature>
<dbReference type="InterPro" id="IPR019887">
    <property type="entry name" value="Tscrpt_reg_AsnC/Lrp_C"/>
</dbReference>
<evidence type="ECO:0000313" key="2">
    <source>
        <dbReference type="EMBL" id="EQD67543.1"/>
    </source>
</evidence>
<dbReference type="Pfam" id="PF01037">
    <property type="entry name" value="AsnC_trans_reg"/>
    <property type="match status" value="1"/>
</dbReference>
<name>T1BG18_9ZZZZ</name>
<dbReference type="Gene3D" id="3.30.70.920">
    <property type="match status" value="1"/>
</dbReference>
<sequence>MEKPTVAKAPVSRAVESAFTKVWGNEDVLALVALKVETAEADSVASEVSKFPEVEDVFLVTGDTDISLKVRFPSYEGLKEFVLRRLPAVRGIRETKTLLVVTAYKEGAEPRRP</sequence>
<evidence type="ECO:0000259" key="1">
    <source>
        <dbReference type="Pfam" id="PF01037"/>
    </source>
</evidence>
<proteinExistence type="predicted"/>
<dbReference type="EMBL" id="AUZX01005516">
    <property type="protein sequence ID" value="EQD67543.1"/>
    <property type="molecule type" value="Genomic_DNA"/>
</dbReference>
<organism evidence="2">
    <name type="scientific">mine drainage metagenome</name>
    <dbReference type="NCBI Taxonomy" id="410659"/>
    <lineage>
        <taxon>unclassified sequences</taxon>
        <taxon>metagenomes</taxon>
        <taxon>ecological metagenomes</taxon>
    </lineage>
</organism>
<dbReference type="AlphaFoldDB" id="T1BG18"/>
<accession>T1BG18</accession>
<dbReference type="InterPro" id="IPR011008">
    <property type="entry name" value="Dimeric_a/b-barrel"/>
</dbReference>
<reference evidence="2" key="1">
    <citation type="submission" date="2013-08" db="EMBL/GenBank/DDBJ databases">
        <authorList>
            <person name="Mendez C."/>
            <person name="Richter M."/>
            <person name="Ferrer M."/>
            <person name="Sanchez J."/>
        </authorList>
    </citation>
    <scope>NUCLEOTIDE SEQUENCE</scope>
</reference>